<dbReference type="EMBL" id="CAWUFR010000396">
    <property type="protein sequence ID" value="CAK6977212.1"/>
    <property type="molecule type" value="Genomic_DNA"/>
</dbReference>
<evidence type="ECO:0000313" key="2">
    <source>
        <dbReference type="Proteomes" id="UP001314229"/>
    </source>
</evidence>
<reference evidence="1 2" key="1">
    <citation type="submission" date="2024-01" db="EMBL/GenBank/DDBJ databases">
        <authorList>
            <person name="Alioto T."/>
            <person name="Alioto T."/>
            <person name="Gomez Garrido J."/>
        </authorList>
    </citation>
    <scope>NUCLEOTIDE SEQUENCE [LARGE SCALE GENOMIC DNA]</scope>
</reference>
<protein>
    <submittedName>
        <fullName evidence="1">E3 ubiquitin-protein ligase UHRF2-like isoform X2</fullName>
    </submittedName>
</protein>
<gene>
    <name evidence="1" type="ORF">FSCOSCO3_A027138</name>
</gene>
<sequence length="77" mass="8669">MKMLQALERSPKKIEELILASLSRPDVTAAIRELINVTATQRVTLTHSQLQTIKQGFSCVVCLSKYAMINEIIITHM</sequence>
<comment type="caution">
    <text evidence="1">The sequence shown here is derived from an EMBL/GenBank/DDBJ whole genome shotgun (WGS) entry which is preliminary data.</text>
</comment>
<dbReference type="Proteomes" id="UP001314229">
    <property type="component" value="Unassembled WGS sequence"/>
</dbReference>
<accession>A0AAV1PYR6</accession>
<organism evidence="1 2">
    <name type="scientific">Scomber scombrus</name>
    <name type="common">Atlantic mackerel</name>
    <name type="synonym">Scomber vernalis</name>
    <dbReference type="NCBI Taxonomy" id="13677"/>
    <lineage>
        <taxon>Eukaryota</taxon>
        <taxon>Metazoa</taxon>
        <taxon>Chordata</taxon>
        <taxon>Craniata</taxon>
        <taxon>Vertebrata</taxon>
        <taxon>Euteleostomi</taxon>
        <taxon>Actinopterygii</taxon>
        <taxon>Neopterygii</taxon>
        <taxon>Teleostei</taxon>
        <taxon>Neoteleostei</taxon>
        <taxon>Acanthomorphata</taxon>
        <taxon>Pelagiaria</taxon>
        <taxon>Scombriformes</taxon>
        <taxon>Scombridae</taxon>
        <taxon>Scomber</taxon>
    </lineage>
</organism>
<evidence type="ECO:0000313" key="1">
    <source>
        <dbReference type="EMBL" id="CAK6977212.1"/>
    </source>
</evidence>
<name>A0AAV1PYR6_SCOSC</name>
<dbReference type="AlphaFoldDB" id="A0AAV1PYR6"/>
<proteinExistence type="predicted"/>
<keyword evidence="2" id="KW-1185">Reference proteome</keyword>